<comment type="caution">
    <text evidence="1">The sequence shown here is derived from an EMBL/GenBank/DDBJ whole genome shotgun (WGS) entry which is preliminary data.</text>
</comment>
<accession>A0ABR4NVP3</accession>
<evidence type="ECO:0000313" key="2">
    <source>
        <dbReference type="Proteomes" id="UP001623330"/>
    </source>
</evidence>
<protein>
    <submittedName>
        <fullName evidence="1">Uncharacterized protein</fullName>
    </submittedName>
</protein>
<dbReference type="EMBL" id="JBEVYD010000005">
    <property type="protein sequence ID" value="KAL3232794.1"/>
    <property type="molecule type" value="Genomic_DNA"/>
</dbReference>
<keyword evidence="2" id="KW-1185">Reference proteome</keyword>
<name>A0ABR4NVP3_9SACH</name>
<proteinExistence type="predicted"/>
<reference evidence="1 2" key="1">
    <citation type="submission" date="2024-05" db="EMBL/GenBank/DDBJ databases">
        <title>Long read based assembly of the Candida bracarensis genome reveals expanded adhesin content.</title>
        <authorList>
            <person name="Marcet-Houben M."/>
            <person name="Ksiezopolska E."/>
            <person name="Gabaldon T."/>
        </authorList>
    </citation>
    <scope>NUCLEOTIDE SEQUENCE [LARGE SCALE GENOMIC DNA]</scope>
    <source>
        <strain evidence="1 2">CBM6</strain>
    </source>
</reference>
<dbReference type="Proteomes" id="UP001623330">
    <property type="component" value="Unassembled WGS sequence"/>
</dbReference>
<organism evidence="1 2">
    <name type="scientific">Nakaseomyces bracarensis</name>
    <dbReference type="NCBI Taxonomy" id="273131"/>
    <lineage>
        <taxon>Eukaryota</taxon>
        <taxon>Fungi</taxon>
        <taxon>Dikarya</taxon>
        <taxon>Ascomycota</taxon>
        <taxon>Saccharomycotina</taxon>
        <taxon>Saccharomycetes</taxon>
        <taxon>Saccharomycetales</taxon>
        <taxon>Saccharomycetaceae</taxon>
        <taxon>Nakaseomyces</taxon>
    </lineage>
</organism>
<evidence type="ECO:0000313" key="1">
    <source>
        <dbReference type="EMBL" id="KAL3232794.1"/>
    </source>
</evidence>
<gene>
    <name evidence="1" type="ORF">RNJ44_04710</name>
</gene>
<sequence>MNSEYSFKDKWLVSDNYGDQLVYEILSFGTVNDLQKAPIEYQEMIRDKLIRLSMINFIFGKNEASFSSIIEEYQNAGIELDSNDVEMILLELNDRGIVRVLIDSVGQTVDILCLNQFRDIYCDERELLVLNQEDLMTKSNLIEVLETYIRK</sequence>